<dbReference type="Pfam" id="PF07592">
    <property type="entry name" value="DDE_Tnp_ISAZ013"/>
    <property type="match status" value="1"/>
</dbReference>
<sequence length="407" mass="45724">MSNTVEKIKVKYGYLRSHLDEKVLRLWAAVEAQSLGRGGISQVSEATSLSRTTIYVGISELKSGGPDIDSRLPGRIRRTGGGRKKLKEKDPSLLQDLDKLLEPATRGDPETPLRWTCKSTTKLAEELTARGHPVSQRTVCNLLDELGYSLQANRKTKEGSSHPGRDKQFMHISDKVKELQSIGQPVISVDAKKKEKIGEFKNGGQEWEKKGSPAEVNVYDFVDPVLGKVTPYGVYDITTNKGWVNVGIDHDTSEFAVESIRRWWREMGSPLYPNANQLLITADGGGSNGSRIRLWKLELQKLADELGMTINVCHFPPGTSKWNKIEHKMFSFISQNWRGRPLITREVVVNLIGNTRTKKGLEITAKLDTNSYKTGIKVSDEELRKIAIERDGFHGEWNYKIKPRPLC</sequence>
<dbReference type="EMBL" id="FR695867">
    <property type="protein sequence ID" value="CBX27813.1"/>
    <property type="molecule type" value="Genomic_DNA"/>
</dbReference>
<accession>E1YBD6</accession>
<reference evidence="1" key="1">
    <citation type="journal article" date="2011" name="Environ. Microbiol.">
        <title>Genomic insights into the metabolic potential of the polycyclic aromatic hydrocarbon degrading sulfate-reducing Deltaproteobacterium N47.</title>
        <authorList>
            <person name="Bergmann F."/>
            <person name="Selesi D."/>
            <person name="Weinmaier T."/>
            <person name="Tischler P."/>
            <person name="Rattei T."/>
            <person name="Meckenstock R.U."/>
        </authorList>
    </citation>
    <scope>NUCLEOTIDE SEQUENCE</scope>
</reference>
<dbReference type="NCBIfam" id="NF033519">
    <property type="entry name" value="transpos_ISAzo13"/>
    <property type="match status" value="1"/>
</dbReference>
<gene>
    <name evidence="1" type="ORF">N47_C18710</name>
</gene>
<name>E1YBD6_9BACT</name>
<dbReference type="AlphaFoldDB" id="E1YBD6"/>
<protein>
    <recommendedName>
        <fullName evidence="2">Transposase</fullName>
    </recommendedName>
</protein>
<dbReference type="InterPro" id="IPR011518">
    <property type="entry name" value="Transposase_36"/>
</dbReference>
<evidence type="ECO:0000313" key="1">
    <source>
        <dbReference type="EMBL" id="CBX27813.1"/>
    </source>
</evidence>
<organism evidence="1">
    <name type="scientific">uncultured Desulfobacterium sp</name>
    <dbReference type="NCBI Taxonomy" id="201089"/>
    <lineage>
        <taxon>Bacteria</taxon>
        <taxon>Pseudomonadati</taxon>
        <taxon>Thermodesulfobacteriota</taxon>
        <taxon>Desulfobacteria</taxon>
        <taxon>Desulfobacterales</taxon>
        <taxon>Desulfobacteriaceae</taxon>
        <taxon>Desulfobacterium</taxon>
        <taxon>environmental samples</taxon>
    </lineage>
</organism>
<proteinExistence type="predicted"/>
<evidence type="ECO:0008006" key="2">
    <source>
        <dbReference type="Google" id="ProtNLM"/>
    </source>
</evidence>